<accession>A0A3Q9R4P9</accession>
<dbReference type="GeneID" id="55612727"/>
<proteinExistence type="predicted"/>
<reference evidence="1 2" key="1">
    <citation type="submission" date="2018-10" db="EMBL/GenBank/DDBJ databases">
        <authorList>
            <person name="Soria N.A."/>
            <person name="Batley M.G."/>
            <person name="Hanafy A."/>
            <person name="Singh N."/>
            <person name="Shaffer C.D."/>
            <person name="Weston-Hafer K.A."/>
            <person name="Russell D.A."/>
            <person name="Pope W.H."/>
            <person name="Jacobs-Sera D."/>
            <person name="Hendrix R.W."/>
            <person name="Hatfull G.F."/>
        </authorList>
    </citation>
    <scope>NUCLEOTIDE SEQUENCE [LARGE SCALE GENOMIC DNA]</scope>
</reference>
<dbReference type="KEGG" id="vg:55612727"/>
<organism evidence="1 2">
    <name type="scientific">Streptomyces phage Gilson</name>
    <dbReference type="NCBI Taxonomy" id="2488789"/>
    <lineage>
        <taxon>Viruses</taxon>
        <taxon>Duplodnaviria</taxon>
        <taxon>Heunggongvirae</taxon>
        <taxon>Uroviricota</taxon>
        <taxon>Caudoviricetes</taxon>
        <taxon>Stanwilliamsviridae</taxon>
        <taxon>Loccivirinae</taxon>
        <taxon>Gilsonvirus</taxon>
        <taxon>Gilsonvirus gilson</taxon>
    </lineage>
</organism>
<sequence length="184" mass="20993">MTDYKLVGAHQINKWLWSKLKDFEYKPGVKAFGAYQGSGNTSGYPAIPIIPGAQSVPFYNMTQGKAPFLVYNYITSGYNSEWWICREQCVYVIYDNGEDADQRLVSILHYMTDLLKRMDWTAKNINYSGLTDPRFDIKFVQLTSASGPDDFQLTEDKSLRGVMVVINYEYTVDMDTLEGSGLRV</sequence>
<dbReference type="Proteomes" id="UP000284334">
    <property type="component" value="Segment"/>
</dbReference>
<gene>
    <name evidence="1" type="primary">36</name>
    <name evidence="1" type="ORF">SEA_GILSON_36</name>
</gene>
<name>A0A3Q9R4P9_9CAUD</name>
<dbReference type="EMBL" id="MK061412">
    <property type="protein sequence ID" value="AZU97114.1"/>
    <property type="molecule type" value="Genomic_DNA"/>
</dbReference>
<evidence type="ECO:0000313" key="2">
    <source>
        <dbReference type="Proteomes" id="UP000284334"/>
    </source>
</evidence>
<protein>
    <recommendedName>
        <fullName evidence="3">Tail terminator</fullName>
    </recommendedName>
</protein>
<keyword evidence="2" id="KW-1185">Reference proteome</keyword>
<evidence type="ECO:0008006" key="3">
    <source>
        <dbReference type="Google" id="ProtNLM"/>
    </source>
</evidence>
<evidence type="ECO:0000313" key="1">
    <source>
        <dbReference type="EMBL" id="AZU97114.1"/>
    </source>
</evidence>
<dbReference type="RefSeq" id="YP_009842499.1">
    <property type="nucleotide sequence ID" value="NC_048742.1"/>
</dbReference>